<dbReference type="SUPFAM" id="SSF48452">
    <property type="entry name" value="TPR-like"/>
    <property type="match status" value="1"/>
</dbReference>
<comment type="caution">
    <text evidence="2">The sequence shown here is derived from an EMBL/GenBank/DDBJ whole genome shotgun (WGS) entry which is preliminary data.</text>
</comment>
<dbReference type="RefSeq" id="WP_131186405.1">
    <property type="nucleotide sequence ID" value="NZ_CP076657.1"/>
</dbReference>
<gene>
    <name evidence="2" type="ORF">DU473_01120</name>
</gene>
<dbReference type="InterPro" id="IPR055917">
    <property type="entry name" value="DUF7494"/>
</dbReference>
<keyword evidence="2" id="KW-0969">Cilium</keyword>
<dbReference type="EMBL" id="QPGR01000001">
    <property type="protein sequence ID" value="TBR82469.1"/>
    <property type="molecule type" value="Genomic_DNA"/>
</dbReference>
<dbReference type="Gene3D" id="1.25.40.10">
    <property type="entry name" value="Tetratricopeptide repeat domain"/>
    <property type="match status" value="1"/>
</dbReference>
<sequence length="787" mass="92073">MRILILILLSIIKLFAFDLVLNTGRENNQPFAILHINNDQEFTCKSITKDTKIYYKCEILGTVNNELKDQNFALFDLKFIKEEQKIKVLIFPKVDTKVYNFSQNIFTDTKIWIDDSLRSKSLTFVFTPYIANAKEYDGLEFPIDFPHESFPYIGALDLNSDPVFIPQSADINTFLRIEKEYQKQNYKQVIIDARNAINRYKGSIFMGEFALYKLRAENKIYTQSPDNRDQQVLESMIDDAKNWMRTFTSDKNFPEVLHIMLRTYIALSQKADVDYIMSILNNEQADNYFTDLARLDYADYIYDLGDKEKAISIYENTFYNNKNLDLAARSALSLSKDLILNNKLNQAIDFINIVLKADPKYFGKDISRALTLAELFYKNKKYNISSLIYENTFEQMDKIDPRYESVLKNLALSLVHTKESLKAKKYINLYINEYVDGLYIDEIKKANDEVFLKLDDNNATLLHKRYEELIKQYEKSDQGISNKALEENIKLYYKEKNYPAIIAYKDKIEQVKIPSILKILEDSAIFLLSNELKEDNCIKASEIFEEFKTYDIGQKIGNKKQMLACFQRTSRFDEALKYIDKNYNEDSIFYGLQKAQILFDNKQYNEVIKITNEIANSRILKSDEENFKAYYLEFLSYLRLNDYNKAINILQILESFPMNFNMVEIYDALLTFANDHNMQTTILTYAPKAIDYQNLKGINLFSPNLEFIYLNALQNTNQNEKALEVLVDLLKLKLSASNRARALYIQSGIYENLKDVNAQKESLRQCLDINVSSSWQNLCNQKNQLLQ</sequence>
<keyword evidence="3" id="KW-1185">Reference proteome</keyword>
<dbReference type="Pfam" id="PF24323">
    <property type="entry name" value="DUF7494"/>
    <property type="match status" value="1"/>
</dbReference>
<name>A0A4Q9JWM2_9BACT</name>
<accession>A0A4Q9JWM2</accession>
<keyword evidence="2" id="KW-0282">Flagellum</keyword>
<feature type="domain" description="DUF7494" evidence="1">
    <location>
        <begin position="17"/>
        <end position="127"/>
    </location>
</feature>
<reference evidence="2 3" key="1">
    <citation type="submission" date="2018-07" db="EMBL/GenBank/DDBJ databases">
        <title>Campylobacter zealandensis sp. nov., isolated from birds and water in New Zealand.</title>
        <authorList>
            <person name="Wilkinson D.A."/>
            <person name="Biggs P.J."/>
            <person name="French N.P."/>
            <person name="Midwinter A.C."/>
        </authorList>
    </citation>
    <scope>NUCLEOTIDE SEQUENCE [LARGE SCALE GENOMIC DNA]</scope>
    <source>
        <strain evidence="2 3">B423b</strain>
    </source>
</reference>
<dbReference type="OrthoDB" id="5337154at2"/>
<evidence type="ECO:0000259" key="1">
    <source>
        <dbReference type="Pfam" id="PF24323"/>
    </source>
</evidence>
<evidence type="ECO:0000313" key="3">
    <source>
        <dbReference type="Proteomes" id="UP000292583"/>
    </source>
</evidence>
<dbReference type="Proteomes" id="UP000292583">
    <property type="component" value="Unassembled WGS sequence"/>
</dbReference>
<keyword evidence="2" id="KW-0966">Cell projection</keyword>
<protein>
    <submittedName>
        <fullName evidence="2">Flagellar protein</fullName>
    </submittedName>
</protein>
<dbReference type="AlphaFoldDB" id="A0A4Q9JWM2"/>
<organism evidence="2 3">
    <name type="scientific">Campylobacter novaezeelandiae</name>
    <dbReference type="NCBI Taxonomy" id="2267891"/>
    <lineage>
        <taxon>Bacteria</taxon>
        <taxon>Pseudomonadati</taxon>
        <taxon>Campylobacterota</taxon>
        <taxon>Epsilonproteobacteria</taxon>
        <taxon>Campylobacterales</taxon>
        <taxon>Campylobacteraceae</taxon>
        <taxon>Campylobacter</taxon>
    </lineage>
</organism>
<evidence type="ECO:0000313" key="2">
    <source>
        <dbReference type="EMBL" id="TBR82469.1"/>
    </source>
</evidence>
<proteinExistence type="predicted"/>
<dbReference type="InterPro" id="IPR011990">
    <property type="entry name" value="TPR-like_helical_dom_sf"/>
</dbReference>